<comment type="catalytic activity">
    <reaction evidence="11">
        <text>a hydroperoxide + [thioredoxin]-dithiol = an alcohol + [thioredoxin]-disulfide + H2O</text>
        <dbReference type="Rhea" id="RHEA:62620"/>
        <dbReference type="Rhea" id="RHEA-COMP:10698"/>
        <dbReference type="Rhea" id="RHEA-COMP:10700"/>
        <dbReference type="ChEBI" id="CHEBI:15377"/>
        <dbReference type="ChEBI" id="CHEBI:29950"/>
        <dbReference type="ChEBI" id="CHEBI:30879"/>
        <dbReference type="ChEBI" id="CHEBI:35924"/>
        <dbReference type="ChEBI" id="CHEBI:50058"/>
        <dbReference type="EC" id="1.11.1.24"/>
    </reaction>
</comment>
<evidence type="ECO:0000256" key="10">
    <source>
        <dbReference type="ARBA" id="ARBA00038489"/>
    </source>
</evidence>
<sequence>MSVQVGQPAPEFRARTEDGQHLALADLRGQWVVLYFYPRANTPGCSLEAQAFQASLEDFGARNAAVVGVSTDTEARQAAFRDRCGLAFPLIPDGEKVLARQYGVLGGLSGLLGVASRQTFLIDPEGVLRWHWRFVNPAGHAREVLGQLTALQAAGAAPAS</sequence>
<evidence type="ECO:0000256" key="2">
    <source>
        <dbReference type="ARBA" id="ARBA00011245"/>
    </source>
</evidence>
<evidence type="ECO:0000256" key="3">
    <source>
        <dbReference type="ARBA" id="ARBA00013017"/>
    </source>
</evidence>
<comment type="similarity">
    <text evidence="10">Belongs to the peroxiredoxin family. BCP/PrxQ subfamily.</text>
</comment>
<comment type="subunit">
    <text evidence="2">Monomer.</text>
</comment>
<dbReference type="PROSITE" id="PS51352">
    <property type="entry name" value="THIOREDOXIN_2"/>
    <property type="match status" value="1"/>
</dbReference>
<protein>
    <recommendedName>
        <fullName evidence="3">thioredoxin-dependent peroxiredoxin</fullName>
        <ecNumber evidence="3">1.11.1.24</ecNumber>
    </recommendedName>
    <alternativeName>
        <fullName evidence="9">Thioredoxin peroxidase</fullName>
    </alternativeName>
</protein>
<dbReference type="GO" id="GO:0005737">
    <property type="term" value="C:cytoplasm"/>
    <property type="evidence" value="ECO:0007669"/>
    <property type="project" value="TreeGrafter"/>
</dbReference>
<dbReference type="AlphaFoldDB" id="A0A221SZT0"/>
<dbReference type="InterPro" id="IPR013766">
    <property type="entry name" value="Thioredoxin_domain"/>
</dbReference>
<evidence type="ECO:0000256" key="7">
    <source>
        <dbReference type="ARBA" id="ARBA00023157"/>
    </source>
</evidence>
<dbReference type="GO" id="GO:0008379">
    <property type="term" value="F:thioredoxin peroxidase activity"/>
    <property type="evidence" value="ECO:0007669"/>
    <property type="project" value="TreeGrafter"/>
</dbReference>
<dbReference type="CDD" id="cd03017">
    <property type="entry name" value="PRX_BCP"/>
    <property type="match status" value="1"/>
</dbReference>
<evidence type="ECO:0000313" key="14">
    <source>
        <dbReference type="EMBL" id="ASN82110.1"/>
    </source>
</evidence>
<reference evidence="14 15" key="1">
    <citation type="submission" date="2017-05" db="EMBL/GenBank/DDBJ databases">
        <title>The complete genome sequence of Deinococcus ficus isolated from the rhizosphere of the Ficus religiosa L. in Taiwan.</title>
        <authorList>
            <person name="Wu K.-M."/>
            <person name="Liao T.-L."/>
            <person name="Liu Y.-M."/>
            <person name="Young C.-C."/>
            <person name="Tsai S.-F."/>
        </authorList>
    </citation>
    <scope>NUCLEOTIDE SEQUENCE [LARGE SCALE GENOMIC DNA]</scope>
    <source>
        <strain evidence="14 15">CC-FR2-10</strain>
    </source>
</reference>
<evidence type="ECO:0000256" key="9">
    <source>
        <dbReference type="ARBA" id="ARBA00032824"/>
    </source>
</evidence>
<proteinExistence type="inferred from homology"/>
<comment type="function">
    <text evidence="1">Thiol-specific peroxidase that catalyzes the reduction of hydrogen peroxide and organic hydroperoxides to water and alcohols, respectively. Plays a role in cell protection against oxidative stress by detoxifying peroxides and as sensor of hydrogen peroxide-mediated signaling events.</text>
</comment>
<dbReference type="Gene3D" id="3.40.30.10">
    <property type="entry name" value="Glutaredoxin"/>
    <property type="match status" value="1"/>
</dbReference>
<dbReference type="InterPro" id="IPR024706">
    <property type="entry name" value="Peroxiredoxin_AhpC-typ"/>
</dbReference>
<evidence type="ECO:0000259" key="13">
    <source>
        <dbReference type="PROSITE" id="PS51352"/>
    </source>
</evidence>
<evidence type="ECO:0000256" key="11">
    <source>
        <dbReference type="ARBA" id="ARBA00049091"/>
    </source>
</evidence>
<feature type="active site" description="Cysteine sulfenic acid (-SOH) intermediate; for peroxidase activity" evidence="12">
    <location>
        <position position="45"/>
    </location>
</feature>
<organism evidence="14 15">
    <name type="scientific">Deinococcus ficus</name>
    <dbReference type="NCBI Taxonomy" id="317577"/>
    <lineage>
        <taxon>Bacteria</taxon>
        <taxon>Thermotogati</taxon>
        <taxon>Deinococcota</taxon>
        <taxon>Deinococci</taxon>
        <taxon>Deinococcales</taxon>
        <taxon>Deinococcaceae</taxon>
        <taxon>Deinococcus</taxon>
    </lineage>
</organism>
<dbReference type="Proteomes" id="UP000259030">
    <property type="component" value="Chromosome"/>
</dbReference>
<dbReference type="SUPFAM" id="SSF52833">
    <property type="entry name" value="Thioredoxin-like"/>
    <property type="match status" value="1"/>
</dbReference>
<name>A0A221SZT0_9DEIO</name>
<keyword evidence="4" id="KW-0575">Peroxidase</keyword>
<evidence type="ECO:0000256" key="4">
    <source>
        <dbReference type="ARBA" id="ARBA00022559"/>
    </source>
</evidence>
<evidence type="ECO:0000256" key="1">
    <source>
        <dbReference type="ARBA" id="ARBA00003330"/>
    </source>
</evidence>
<keyword evidence="15" id="KW-1185">Reference proteome</keyword>
<keyword evidence="7" id="KW-1015">Disulfide bond</keyword>
<keyword evidence="8" id="KW-0676">Redox-active center</keyword>
<dbReference type="PANTHER" id="PTHR42801:SF4">
    <property type="entry name" value="AHPC_TSA FAMILY PROTEIN"/>
    <property type="match status" value="1"/>
</dbReference>
<dbReference type="GO" id="GO:0045454">
    <property type="term" value="P:cell redox homeostasis"/>
    <property type="evidence" value="ECO:0007669"/>
    <property type="project" value="TreeGrafter"/>
</dbReference>
<keyword evidence="6" id="KW-0560">Oxidoreductase</keyword>
<accession>A0A221SZT0</accession>
<dbReference type="Pfam" id="PF00578">
    <property type="entry name" value="AhpC-TSA"/>
    <property type="match status" value="1"/>
</dbReference>
<dbReference type="FunFam" id="3.40.30.10:FF:000007">
    <property type="entry name" value="Thioredoxin-dependent thiol peroxidase"/>
    <property type="match status" value="1"/>
</dbReference>
<evidence type="ECO:0000313" key="15">
    <source>
        <dbReference type="Proteomes" id="UP000259030"/>
    </source>
</evidence>
<dbReference type="EC" id="1.11.1.24" evidence="3"/>
<dbReference type="KEGG" id="dfc:DFI_08030"/>
<dbReference type="PIRSF" id="PIRSF000239">
    <property type="entry name" value="AHPC"/>
    <property type="match status" value="1"/>
</dbReference>
<dbReference type="RefSeq" id="WP_027461705.1">
    <property type="nucleotide sequence ID" value="NZ_BNAK01000015.1"/>
</dbReference>
<gene>
    <name evidence="14" type="ORF">DFI_08030</name>
</gene>
<feature type="domain" description="Thioredoxin" evidence="13">
    <location>
        <begin position="3"/>
        <end position="153"/>
    </location>
</feature>
<evidence type="ECO:0000256" key="12">
    <source>
        <dbReference type="PIRSR" id="PIRSR000239-1"/>
    </source>
</evidence>
<evidence type="ECO:0000256" key="8">
    <source>
        <dbReference type="ARBA" id="ARBA00023284"/>
    </source>
</evidence>
<dbReference type="InterPro" id="IPR036249">
    <property type="entry name" value="Thioredoxin-like_sf"/>
</dbReference>
<dbReference type="GO" id="GO:0034599">
    <property type="term" value="P:cellular response to oxidative stress"/>
    <property type="evidence" value="ECO:0007669"/>
    <property type="project" value="TreeGrafter"/>
</dbReference>
<evidence type="ECO:0000256" key="5">
    <source>
        <dbReference type="ARBA" id="ARBA00022862"/>
    </source>
</evidence>
<dbReference type="PANTHER" id="PTHR42801">
    <property type="entry name" value="THIOREDOXIN-DEPENDENT PEROXIDE REDUCTASE"/>
    <property type="match status" value="1"/>
</dbReference>
<dbReference type="InterPro" id="IPR000866">
    <property type="entry name" value="AhpC/TSA"/>
</dbReference>
<evidence type="ECO:0000256" key="6">
    <source>
        <dbReference type="ARBA" id="ARBA00023002"/>
    </source>
</evidence>
<dbReference type="EMBL" id="CP021081">
    <property type="protein sequence ID" value="ASN82110.1"/>
    <property type="molecule type" value="Genomic_DNA"/>
</dbReference>
<dbReference type="InterPro" id="IPR050924">
    <property type="entry name" value="Peroxiredoxin_BCP/PrxQ"/>
</dbReference>
<keyword evidence="5" id="KW-0049">Antioxidant</keyword>